<keyword evidence="3" id="KW-1185">Reference proteome</keyword>
<dbReference type="Pfam" id="PF13966">
    <property type="entry name" value="zf-RVT"/>
    <property type="match status" value="1"/>
</dbReference>
<dbReference type="Proteomes" id="UP001157006">
    <property type="component" value="Chromosome 3"/>
</dbReference>
<organism evidence="2 3">
    <name type="scientific">Vicia faba</name>
    <name type="common">Broad bean</name>
    <name type="synonym">Faba vulgaris</name>
    <dbReference type="NCBI Taxonomy" id="3906"/>
    <lineage>
        <taxon>Eukaryota</taxon>
        <taxon>Viridiplantae</taxon>
        <taxon>Streptophyta</taxon>
        <taxon>Embryophyta</taxon>
        <taxon>Tracheophyta</taxon>
        <taxon>Spermatophyta</taxon>
        <taxon>Magnoliopsida</taxon>
        <taxon>eudicotyledons</taxon>
        <taxon>Gunneridae</taxon>
        <taxon>Pentapetalae</taxon>
        <taxon>rosids</taxon>
        <taxon>fabids</taxon>
        <taxon>Fabales</taxon>
        <taxon>Fabaceae</taxon>
        <taxon>Papilionoideae</taxon>
        <taxon>50 kb inversion clade</taxon>
        <taxon>NPAAA clade</taxon>
        <taxon>Hologalegina</taxon>
        <taxon>IRL clade</taxon>
        <taxon>Fabeae</taxon>
        <taxon>Vicia</taxon>
    </lineage>
</organism>
<reference evidence="2 3" key="1">
    <citation type="submission" date="2023-01" db="EMBL/GenBank/DDBJ databases">
        <authorList>
            <person name="Kreplak J."/>
        </authorList>
    </citation>
    <scope>NUCLEOTIDE SEQUENCE [LARGE SCALE GENOMIC DNA]</scope>
</reference>
<gene>
    <name evidence="2" type="ORF">VFH_III082080</name>
</gene>
<dbReference type="InterPro" id="IPR026960">
    <property type="entry name" value="RVT-Znf"/>
</dbReference>
<proteinExistence type="predicted"/>
<accession>A0AAV0ZYA7</accession>
<dbReference type="AlphaFoldDB" id="A0AAV0ZYA7"/>
<dbReference type="PANTHER" id="PTHR33116">
    <property type="entry name" value="REVERSE TRANSCRIPTASE ZINC-BINDING DOMAIN-CONTAINING PROTEIN-RELATED-RELATED"/>
    <property type="match status" value="1"/>
</dbReference>
<dbReference type="PANTHER" id="PTHR33116:SF78">
    <property type="entry name" value="OS12G0587133 PROTEIN"/>
    <property type="match status" value="1"/>
</dbReference>
<feature type="domain" description="Reverse transcriptase zinc-binding" evidence="1">
    <location>
        <begin position="60"/>
        <end position="154"/>
    </location>
</feature>
<sequence>MGSWQTDSWQWDFHVDADELLGNLEATYEAFLLIELLTNLKPGINVSDSVKWWPNVDGQFSVKSCYSFLRDKELEDAVEPTALASINRIWRTDIPSKLKVFGWRVIFNRLPTKDQLVKRDIIHSDIDKLCALYLNVDKYLDHLLFNCIVSKKVWCKIFVWLELQNMEELEGIYHFNQFIQAVSGKIKKKKCCLICLAIIWTIWNKRNEIIFNEEICDIDEIISSIEVVLWICQETGTLISLSVAYENTLGNASFND</sequence>
<dbReference type="EMBL" id="OX451738">
    <property type="protein sequence ID" value="CAI8603341.1"/>
    <property type="molecule type" value="Genomic_DNA"/>
</dbReference>
<evidence type="ECO:0000313" key="3">
    <source>
        <dbReference type="Proteomes" id="UP001157006"/>
    </source>
</evidence>
<name>A0AAV0ZYA7_VICFA</name>
<protein>
    <recommendedName>
        <fullName evidence="1">Reverse transcriptase zinc-binding domain-containing protein</fullName>
    </recommendedName>
</protein>
<evidence type="ECO:0000259" key="1">
    <source>
        <dbReference type="Pfam" id="PF13966"/>
    </source>
</evidence>
<evidence type="ECO:0000313" key="2">
    <source>
        <dbReference type="EMBL" id="CAI8603341.1"/>
    </source>
</evidence>